<accession>A0ABM7WKD8</accession>
<dbReference type="InterPro" id="IPR017896">
    <property type="entry name" value="4Fe4S_Fe-S-bd"/>
</dbReference>
<dbReference type="PANTHER" id="PTHR43545:SF4">
    <property type="entry name" value="IRON-SULFUR PROTEIN"/>
    <property type="match status" value="1"/>
</dbReference>
<evidence type="ECO:0000256" key="4">
    <source>
        <dbReference type="ARBA" id="ARBA00022737"/>
    </source>
</evidence>
<sequence>MGRKGILINYDFCTGCHSCEVSCRVEHGYPDDQGGVIVVQVGPWEYGPDRYQYSFVPVITDQCDQCFERVDAGKDPACVHHCQAFAMKYGRIDDLSKEVDEGSKFILYYL</sequence>
<keyword evidence="3" id="KW-0479">Metal-binding</keyword>
<dbReference type="Gene3D" id="3.30.70.20">
    <property type="match status" value="1"/>
</dbReference>
<evidence type="ECO:0000256" key="5">
    <source>
        <dbReference type="ARBA" id="ARBA00023004"/>
    </source>
</evidence>
<comment type="subcellular location">
    <subcellularLocation>
        <location evidence="1">Cell envelope</location>
    </subcellularLocation>
</comment>
<protein>
    <submittedName>
        <fullName evidence="8">Oxidoreductase</fullName>
    </submittedName>
</protein>
<evidence type="ECO:0000313" key="8">
    <source>
        <dbReference type="EMBL" id="BDE96839.1"/>
    </source>
</evidence>
<gene>
    <name evidence="8" type="ORF">CE91St30_21720</name>
</gene>
<keyword evidence="2" id="KW-0004">4Fe-4S</keyword>
<evidence type="ECO:0000256" key="1">
    <source>
        <dbReference type="ARBA" id="ARBA00004196"/>
    </source>
</evidence>
<keyword evidence="9" id="KW-1185">Reference proteome</keyword>
<evidence type="ECO:0000259" key="7">
    <source>
        <dbReference type="PROSITE" id="PS51379"/>
    </source>
</evidence>
<dbReference type="RefSeq" id="WP_244386001.1">
    <property type="nucleotide sequence ID" value="NZ_AP025564.1"/>
</dbReference>
<proteinExistence type="predicted"/>
<evidence type="ECO:0000256" key="2">
    <source>
        <dbReference type="ARBA" id="ARBA00022485"/>
    </source>
</evidence>
<dbReference type="PANTHER" id="PTHR43545">
    <property type="entry name" value="FORMATE DEHYDROGENASE, NITRATE-INDUCIBLE, IRON-SULFUR SUBUNIT"/>
    <property type="match status" value="1"/>
</dbReference>
<dbReference type="InterPro" id="IPR051555">
    <property type="entry name" value="FDH_Electron_Transfer_Unit"/>
</dbReference>
<evidence type="ECO:0000313" key="9">
    <source>
        <dbReference type="Proteomes" id="UP001320544"/>
    </source>
</evidence>
<evidence type="ECO:0000256" key="6">
    <source>
        <dbReference type="ARBA" id="ARBA00023014"/>
    </source>
</evidence>
<reference evidence="8 9" key="1">
    <citation type="submission" date="2022-01" db="EMBL/GenBank/DDBJ databases">
        <title>Novel bile acid biosynthetic pathways are enriched in the microbiome of centenarians.</title>
        <authorList>
            <person name="Sato Y."/>
            <person name="Atarashi K."/>
            <person name="Plichta R.D."/>
            <person name="Arai Y."/>
            <person name="Sasajima S."/>
            <person name="Kearney M.S."/>
            <person name="Suda W."/>
            <person name="Takeshita K."/>
            <person name="Sasaki T."/>
            <person name="Okamoto S."/>
            <person name="Skelly N.A."/>
            <person name="Okamura Y."/>
            <person name="Vlamakis H."/>
            <person name="Li Y."/>
            <person name="Tanoue T."/>
            <person name="Takei H."/>
            <person name="Nittono H."/>
            <person name="Narushima S."/>
            <person name="Irie J."/>
            <person name="Itoh H."/>
            <person name="Moriya K."/>
            <person name="Sugiura Y."/>
            <person name="Suematsu M."/>
            <person name="Moritoki N."/>
            <person name="Shibata S."/>
            <person name="Littman R.D."/>
            <person name="Fischbach A.M."/>
            <person name="Uwamino Y."/>
            <person name="Inoue T."/>
            <person name="Honda A."/>
            <person name="Hattori M."/>
            <person name="Murai T."/>
            <person name="Xavier J.R."/>
            <person name="Hirose N."/>
            <person name="Honda K."/>
        </authorList>
    </citation>
    <scope>NUCLEOTIDE SEQUENCE [LARGE SCALE GENOMIC DNA]</scope>
    <source>
        <strain evidence="8 9">CE91-St30</strain>
    </source>
</reference>
<keyword evidence="6" id="KW-0411">Iron-sulfur</keyword>
<evidence type="ECO:0000256" key="3">
    <source>
        <dbReference type="ARBA" id="ARBA00022723"/>
    </source>
</evidence>
<organism evidence="8 9">
    <name type="scientific">Raoultibacter timonensis</name>
    <dbReference type="NCBI Taxonomy" id="1907662"/>
    <lineage>
        <taxon>Bacteria</taxon>
        <taxon>Bacillati</taxon>
        <taxon>Actinomycetota</taxon>
        <taxon>Coriobacteriia</taxon>
        <taxon>Eggerthellales</taxon>
        <taxon>Eggerthellaceae</taxon>
        <taxon>Raoultibacter</taxon>
    </lineage>
</organism>
<dbReference type="PROSITE" id="PS51379">
    <property type="entry name" value="4FE4S_FER_2"/>
    <property type="match status" value="1"/>
</dbReference>
<keyword evidence="4" id="KW-0677">Repeat</keyword>
<name>A0ABM7WKD8_9ACTN</name>
<dbReference type="Proteomes" id="UP001320544">
    <property type="component" value="Chromosome"/>
</dbReference>
<feature type="domain" description="4Fe-4S ferredoxin-type" evidence="7">
    <location>
        <begin position="4"/>
        <end position="33"/>
    </location>
</feature>
<dbReference type="SUPFAM" id="SSF54862">
    <property type="entry name" value="4Fe-4S ferredoxins"/>
    <property type="match status" value="1"/>
</dbReference>
<keyword evidence="5" id="KW-0408">Iron</keyword>
<dbReference type="EMBL" id="AP025564">
    <property type="protein sequence ID" value="BDE96839.1"/>
    <property type="molecule type" value="Genomic_DNA"/>
</dbReference>